<dbReference type="Gene3D" id="1.20.1250.20">
    <property type="entry name" value="MFS general substrate transporter like domains"/>
    <property type="match status" value="1"/>
</dbReference>
<gene>
    <name evidence="2" type="ORF">SAMEA4475696_01800</name>
</gene>
<feature type="transmembrane region" description="Helical" evidence="1">
    <location>
        <begin position="12"/>
        <end position="33"/>
    </location>
</feature>
<dbReference type="STRING" id="1121387.GCA_000429885_00169"/>
<proteinExistence type="predicted"/>
<feature type="transmembrane region" description="Helical" evidence="1">
    <location>
        <begin position="136"/>
        <end position="153"/>
    </location>
</feature>
<dbReference type="OrthoDB" id="4427990at2"/>
<accession>A0A239VNZ2</accession>
<feature type="transmembrane region" description="Helical" evidence="1">
    <location>
        <begin position="40"/>
        <end position="62"/>
    </location>
</feature>
<dbReference type="EMBL" id="LT906453">
    <property type="protein sequence ID" value="SNV23364.1"/>
    <property type="molecule type" value="Genomic_DNA"/>
</dbReference>
<dbReference type="Proteomes" id="UP000242637">
    <property type="component" value="Chromosome 1"/>
</dbReference>
<protein>
    <recommendedName>
        <fullName evidence="4">H+ Antiporter protein</fullName>
    </recommendedName>
</protein>
<evidence type="ECO:0000313" key="2">
    <source>
        <dbReference type="EMBL" id="SNV23364.1"/>
    </source>
</evidence>
<evidence type="ECO:0000313" key="3">
    <source>
        <dbReference type="Proteomes" id="UP000242637"/>
    </source>
</evidence>
<name>A0A239VNZ2_9MICO</name>
<dbReference type="InterPro" id="IPR036259">
    <property type="entry name" value="MFS_trans_sf"/>
</dbReference>
<keyword evidence="1" id="KW-0472">Membrane</keyword>
<dbReference type="RefSeq" id="WP_034400371.1">
    <property type="nucleotide sequence ID" value="NZ_LT906453.1"/>
</dbReference>
<keyword evidence="1" id="KW-0812">Transmembrane</keyword>
<sequence length="171" mass="17723">MKVLHFSTEHVALIRICGGIGGLVGAAAANSGYVHKNMKLSYGVSLFLPSVAVVVICLSEFVTAGAVSLALVCAAEFLFVAAIVLCVVVFNSLRQSHSPENMVGQIAASERVLALCGEIPGGIFGGLFAAALSHSAVLWVAAIGMAASVIWVTHSTGWDDEKDHDSQLVTV</sequence>
<feature type="transmembrane region" description="Helical" evidence="1">
    <location>
        <begin position="68"/>
        <end position="91"/>
    </location>
</feature>
<feature type="transmembrane region" description="Helical" evidence="1">
    <location>
        <begin position="112"/>
        <end position="130"/>
    </location>
</feature>
<dbReference type="SUPFAM" id="SSF103473">
    <property type="entry name" value="MFS general substrate transporter"/>
    <property type="match status" value="1"/>
</dbReference>
<keyword evidence="3" id="KW-1185">Reference proteome</keyword>
<organism evidence="2 3">
    <name type="scientific">Dermatophilus congolensis</name>
    <dbReference type="NCBI Taxonomy" id="1863"/>
    <lineage>
        <taxon>Bacteria</taxon>
        <taxon>Bacillati</taxon>
        <taxon>Actinomycetota</taxon>
        <taxon>Actinomycetes</taxon>
        <taxon>Micrococcales</taxon>
        <taxon>Dermatophilaceae</taxon>
        <taxon>Dermatophilus</taxon>
    </lineage>
</organism>
<evidence type="ECO:0008006" key="4">
    <source>
        <dbReference type="Google" id="ProtNLM"/>
    </source>
</evidence>
<reference evidence="2 3" key="1">
    <citation type="submission" date="2017-06" db="EMBL/GenBank/DDBJ databases">
        <authorList>
            <consortium name="Pathogen Informatics"/>
        </authorList>
    </citation>
    <scope>NUCLEOTIDE SEQUENCE [LARGE SCALE GENOMIC DNA]</scope>
    <source>
        <strain evidence="2 3">NCTC13039</strain>
    </source>
</reference>
<dbReference type="AlphaFoldDB" id="A0A239VNZ2"/>
<dbReference type="GeneID" id="63459994"/>
<keyword evidence="1" id="KW-1133">Transmembrane helix</keyword>
<dbReference type="KEGG" id="dco:SAMEA4475696_1800"/>
<evidence type="ECO:0000256" key="1">
    <source>
        <dbReference type="SAM" id="Phobius"/>
    </source>
</evidence>